<dbReference type="Proteomes" id="UP000799750">
    <property type="component" value="Unassembled WGS sequence"/>
</dbReference>
<feature type="region of interest" description="Disordered" evidence="1">
    <location>
        <begin position="1"/>
        <end position="54"/>
    </location>
</feature>
<evidence type="ECO:0000313" key="3">
    <source>
        <dbReference type="Proteomes" id="UP000799750"/>
    </source>
</evidence>
<protein>
    <submittedName>
        <fullName evidence="2">Uncharacterized protein</fullName>
    </submittedName>
</protein>
<organism evidence="2 3">
    <name type="scientific">Lophium mytilinum</name>
    <dbReference type="NCBI Taxonomy" id="390894"/>
    <lineage>
        <taxon>Eukaryota</taxon>
        <taxon>Fungi</taxon>
        <taxon>Dikarya</taxon>
        <taxon>Ascomycota</taxon>
        <taxon>Pezizomycotina</taxon>
        <taxon>Dothideomycetes</taxon>
        <taxon>Pleosporomycetidae</taxon>
        <taxon>Mytilinidiales</taxon>
        <taxon>Mytilinidiaceae</taxon>
        <taxon>Lophium</taxon>
    </lineage>
</organism>
<dbReference type="AlphaFoldDB" id="A0A6A6QJD5"/>
<gene>
    <name evidence="2" type="ORF">BU16DRAFT_565267</name>
</gene>
<name>A0A6A6QJD5_9PEZI</name>
<feature type="compositionally biased region" description="Pro residues" evidence="1">
    <location>
        <begin position="1"/>
        <end position="17"/>
    </location>
</feature>
<evidence type="ECO:0000313" key="2">
    <source>
        <dbReference type="EMBL" id="KAF2491567.1"/>
    </source>
</evidence>
<sequence>MPFPVPLPNPLPSPHYPPNDTIPRQPPLQPSIAAQPRSSTTPSAPRPPKPASKTVKPLLKGTLARLMQQLAKRGVEKAHNYVGPSDGDDPAISVTIDTAPALGHMQRKDVGTVTEVGGAAIGDGVEREC</sequence>
<reference evidence="2" key="1">
    <citation type="journal article" date="2020" name="Stud. Mycol.">
        <title>101 Dothideomycetes genomes: a test case for predicting lifestyles and emergence of pathogens.</title>
        <authorList>
            <person name="Haridas S."/>
            <person name="Albert R."/>
            <person name="Binder M."/>
            <person name="Bloem J."/>
            <person name="Labutti K."/>
            <person name="Salamov A."/>
            <person name="Andreopoulos B."/>
            <person name="Baker S."/>
            <person name="Barry K."/>
            <person name="Bills G."/>
            <person name="Bluhm B."/>
            <person name="Cannon C."/>
            <person name="Castanera R."/>
            <person name="Culley D."/>
            <person name="Daum C."/>
            <person name="Ezra D."/>
            <person name="Gonzalez J."/>
            <person name="Henrissat B."/>
            <person name="Kuo A."/>
            <person name="Liang C."/>
            <person name="Lipzen A."/>
            <person name="Lutzoni F."/>
            <person name="Magnuson J."/>
            <person name="Mondo S."/>
            <person name="Nolan M."/>
            <person name="Ohm R."/>
            <person name="Pangilinan J."/>
            <person name="Park H.-J."/>
            <person name="Ramirez L."/>
            <person name="Alfaro M."/>
            <person name="Sun H."/>
            <person name="Tritt A."/>
            <person name="Yoshinaga Y."/>
            <person name="Zwiers L.-H."/>
            <person name="Turgeon B."/>
            <person name="Goodwin S."/>
            <person name="Spatafora J."/>
            <person name="Crous P."/>
            <person name="Grigoriev I."/>
        </authorList>
    </citation>
    <scope>NUCLEOTIDE SEQUENCE</scope>
    <source>
        <strain evidence="2">CBS 269.34</strain>
    </source>
</reference>
<evidence type="ECO:0000256" key="1">
    <source>
        <dbReference type="SAM" id="MobiDB-lite"/>
    </source>
</evidence>
<keyword evidence="3" id="KW-1185">Reference proteome</keyword>
<proteinExistence type="predicted"/>
<accession>A0A6A6QJD5</accession>
<dbReference type="EMBL" id="MU004195">
    <property type="protein sequence ID" value="KAF2491567.1"/>
    <property type="molecule type" value="Genomic_DNA"/>
</dbReference>